<name>A0A4V3XDE4_9AGAM</name>
<dbReference type="AlphaFoldDB" id="A0A4V3XDE4"/>
<accession>A0A4V3XDE4</accession>
<evidence type="ECO:0000313" key="3">
    <source>
        <dbReference type="Proteomes" id="UP000310158"/>
    </source>
</evidence>
<feature type="domain" description="DUF6593" evidence="1">
    <location>
        <begin position="29"/>
        <end position="123"/>
    </location>
</feature>
<sequence>MSSYFPAHSISMSRGIGLPSYHLRLSTTSVLDTTYVDKGTGRPLYATITRSGVTTLYRFKGREEVEDVGQIQWNSGAVGKQTIIFHGRAMPCEEFVRKSKKGLFGGVSYTFDADGQCCKWKSDDVYGFKASTIGYPGMRVWYCQSTPSTLTTLPSSSAPFSGRQSVEIPLLARLAPPQPGFINSEFYIYPAGVPVIDELLFTAIMVAAGKTEWRTRESPIGRTRESLGFDRRAVNGLPLYRRGLTPGHQRVQSMPMNTLYTEEFEHGDLPPYRSTLTVNAGAHIAGAVASIPSYSQGFLGT</sequence>
<comment type="caution">
    <text evidence="2">The sequence shown here is derived from an EMBL/GenBank/DDBJ whole genome shotgun (WGS) entry which is preliminary data.</text>
</comment>
<evidence type="ECO:0000259" key="1">
    <source>
        <dbReference type="Pfam" id="PF20236"/>
    </source>
</evidence>
<proteinExistence type="predicted"/>
<evidence type="ECO:0000313" key="2">
    <source>
        <dbReference type="EMBL" id="THH09343.1"/>
    </source>
</evidence>
<dbReference type="OrthoDB" id="3251571at2759"/>
<keyword evidence="3" id="KW-1185">Reference proteome</keyword>
<dbReference type="InterPro" id="IPR046528">
    <property type="entry name" value="DUF6593"/>
</dbReference>
<dbReference type="Pfam" id="PF20236">
    <property type="entry name" value="DUF6593"/>
    <property type="match status" value="1"/>
</dbReference>
<gene>
    <name evidence="2" type="ORF">EW146_g8710</name>
</gene>
<dbReference type="EMBL" id="SGPL01000638">
    <property type="protein sequence ID" value="THH09343.1"/>
    <property type="molecule type" value="Genomic_DNA"/>
</dbReference>
<protein>
    <recommendedName>
        <fullName evidence="1">DUF6593 domain-containing protein</fullName>
    </recommendedName>
</protein>
<reference evidence="2 3" key="1">
    <citation type="submission" date="2019-02" db="EMBL/GenBank/DDBJ databases">
        <title>Genome sequencing of the rare red list fungi Bondarzewia mesenterica.</title>
        <authorList>
            <person name="Buettner E."/>
            <person name="Kellner H."/>
        </authorList>
    </citation>
    <scope>NUCLEOTIDE SEQUENCE [LARGE SCALE GENOMIC DNA]</scope>
    <source>
        <strain evidence="2 3">DSM 108281</strain>
    </source>
</reference>
<dbReference type="Proteomes" id="UP000310158">
    <property type="component" value="Unassembled WGS sequence"/>
</dbReference>
<organism evidence="2 3">
    <name type="scientific">Bondarzewia mesenterica</name>
    <dbReference type="NCBI Taxonomy" id="1095465"/>
    <lineage>
        <taxon>Eukaryota</taxon>
        <taxon>Fungi</taxon>
        <taxon>Dikarya</taxon>
        <taxon>Basidiomycota</taxon>
        <taxon>Agaricomycotina</taxon>
        <taxon>Agaricomycetes</taxon>
        <taxon>Russulales</taxon>
        <taxon>Bondarzewiaceae</taxon>
        <taxon>Bondarzewia</taxon>
    </lineage>
</organism>